<dbReference type="HOGENOM" id="CLU_062618_4_4_4"/>
<dbReference type="InterPro" id="IPR029016">
    <property type="entry name" value="GAF-like_dom_sf"/>
</dbReference>
<dbReference type="PANTHER" id="PTHR30136:SF24">
    <property type="entry name" value="HTH-TYPE TRANSCRIPTIONAL REPRESSOR ALLR"/>
    <property type="match status" value="1"/>
</dbReference>
<evidence type="ECO:0000256" key="2">
    <source>
        <dbReference type="ARBA" id="ARBA00023125"/>
    </source>
</evidence>
<dbReference type="InterPro" id="IPR036390">
    <property type="entry name" value="WH_DNA-bd_sf"/>
</dbReference>
<dbReference type="InterPro" id="IPR036388">
    <property type="entry name" value="WH-like_DNA-bd_sf"/>
</dbReference>
<dbReference type="Pfam" id="PF09339">
    <property type="entry name" value="HTH_IclR"/>
    <property type="match status" value="1"/>
</dbReference>
<dbReference type="EMBL" id="CP000091">
    <property type="protein sequence ID" value="AAZ65153.1"/>
    <property type="molecule type" value="Genomic_DNA"/>
</dbReference>
<dbReference type="InterPro" id="IPR014757">
    <property type="entry name" value="Tscrpt_reg_IclR_C"/>
</dbReference>
<dbReference type="KEGG" id="reu:Reut_B5810"/>
<keyword evidence="1" id="KW-0805">Transcription regulation</keyword>
<evidence type="ECO:0000313" key="6">
    <source>
        <dbReference type="EMBL" id="AAZ65153.1"/>
    </source>
</evidence>
<dbReference type="OrthoDB" id="8721254at2"/>
<accession>Q46NY1</accession>
<dbReference type="AlphaFoldDB" id="Q46NY1"/>
<dbReference type="Gene3D" id="1.10.10.10">
    <property type="entry name" value="Winged helix-like DNA-binding domain superfamily/Winged helix DNA-binding domain"/>
    <property type="match status" value="1"/>
</dbReference>
<evidence type="ECO:0000259" key="4">
    <source>
        <dbReference type="PROSITE" id="PS51077"/>
    </source>
</evidence>
<keyword evidence="3" id="KW-0804">Transcription</keyword>
<dbReference type="Pfam" id="PF01614">
    <property type="entry name" value="IclR_C"/>
    <property type="match status" value="1"/>
</dbReference>
<evidence type="ECO:0000256" key="3">
    <source>
        <dbReference type="ARBA" id="ARBA00023163"/>
    </source>
</evidence>
<dbReference type="CDD" id="cd00090">
    <property type="entry name" value="HTH_ARSR"/>
    <property type="match status" value="1"/>
</dbReference>
<dbReference type="DNASU" id="3614052"/>
<gene>
    <name evidence="6" type="ordered locus">Reut_B5810</name>
</gene>
<name>Q46NY1_CUPPJ</name>
<dbReference type="STRING" id="264198.Reut_B5810"/>
<dbReference type="SUPFAM" id="SSF55781">
    <property type="entry name" value="GAF domain-like"/>
    <property type="match status" value="1"/>
</dbReference>
<keyword evidence="2" id="KW-0238">DNA-binding</keyword>
<dbReference type="InterPro" id="IPR050707">
    <property type="entry name" value="HTH_MetabolicPath_Reg"/>
</dbReference>
<dbReference type="eggNOG" id="COG1414">
    <property type="taxonomic scope" value="Bacteria"/>
</dbReference>
<dbReference type="InterPro" id="IPR011991">
    <property type="entry name" value="ArsR-like_HTH"/>
</dbReference>
<feature type="domain" description="HTH iclR-type" evidence="4">
    <location>
        <begin position="22"/>
        <end position="83"/>
    </location>
</feature>
<organism evidence="6">
    <name type="scientific">Cupriavidus pinatubonensis (strain JMP 134 / LMG 1197)</name>
    <name type="common">Cupriavidus necator (strain JMP 134)</name>
    <dbReference type="NCBI Taxonomy" id="264198"/>
    <lineage>
        <taxon>Bacteria</taxon>
        <taxon>Pseudomonadati</taxon>
        <taxon>Pseudomonadota</taxon>
        <taxon>Betaproteobacteria</taxon>
        <taxon>Burkholderiales</taxon>
        <taxon>Burkholderiaceae</taxon>
        <taxon>Cupriavidus</taxon>
    </lineage>
</organism>
<dbReference type="PANTHER" id="PTHR30136">
    <property type="entry name" value="HELIX-TURN-HELIX TRANSCRIPTIONAL REGULATOR, ICLR FAMILY"/>
    <property type="match status" value="1"/>
</dbReference>
<dbReference type="SMART" id="SM00346">
    <property type="entry name" value="HTH_ICLR"/>
    <property type="match status" value="1"/>
</dbReference>
<dbReference type="GO" id="GO:0003677">
    <property type="term" value="F:DNA binding"/>
    <property type="evidence" value="ECO:0007669"/>
    <property type="project" value="UniProtKB-KW"/>
</dbReference>
<proteinExistence type="predicted"/>
<evidence type="ECO:0000256" key="1">
    <source>
        <dbReference type="ARBA" id="ARBA00023015"/>
    </source>
</evidence>
<evidence type="ECO:0000259" key="5">
    <source>
        <dbReference type="PROSITE" id="PS51078"/>
    </source>
</evidence>
<dbReference type="GO" id="GO:0003700">
    <property type="term" value="F:DNA-binding transcription factor activity"/>
    <property type="evidence" value="ECO:0007669"/>
    <property type="project" value="TreeGrafter"/>
</dbReference>
<reference evidence="6" key="1">
    <citation type="submission" date="2005-08" db="EMBL/GenBank/DDBJ databases">
        <title>Complete sequence of chromosome 2 of Ralstonia eutropha JMP134.</title>
        <authorList>
            <person name="Copeland A."/>
            <person name="Lucas S."/>
            <person name="Lapidus A."/>
            <person name="Barry K."/>
            <person name="Detter J.C."/>
            <person name="Glavina T."/>
            <person name="Hammon N."/>
            <person name="Israni S."/>
            <person name="Pitluck S."/>
            <person name="Goltsman E."/>
            <person name="Martinez M."/>
            <person name="Schmutz J."/>
            <person name="Larimer F."/>
            <person name="Land M."/>
            <person name="Lykidis A."/>
            <person name="Richardson P."/>
        </authorList>
    </citation>
    <scope>NUCLEOTIDE SEQUENCE [LARGE SCALE GENOMIC DNA]</scope>
    <source>
        <strain evidence="6">JMP134</strain>
    </source>
</reference>
<dbReference type="SUPFAM" id="SSF46785">
    <property type="entry name" value="Winged helix' DNA-binding domain"/>
    <property type="match status" value="1"/>
</dbReference>
<sequence>MPCGYNRIAKPNILARQERTADMATDRALGVLTLFSLDKPMWTVDEIGEQLGVSSSSAYRYLSNLLELGLVASAGAKRYVLGPAIIQLDRQIQLTDPMLQAARPVMAELVDFAPSGSVMLLCRAFGDSVLCVHQVLGKGPQPIVSYERGRPMLMFRGATSRIILAFQQTRMLQAIYEKHHVEIAAAGLGDDWSTFRLGLSRLRRMGYAVSHGEIDPGRVGIAAPILGEDGRAAGSLSYVVAEASVDQGSIARLSHILMGAAHEISISMLAQGKDGTSAADAQSAGH</sequence>
<dbReference type="GO" id="GO:0045892">
    <property type="term" value="P:negative regulation of DNA-templated transcription"/>
    <property type="evidence" value="ECO:0007669"/>
    <property type="project" value="TreeGrafter"/>
</dbReference>
<protein>
    <submittedName>
        <fullName evidence="6">Transcriptional regulator, IclR family</fullName>
    </submittedName>
</protein>
<dbReference type="PROSITE" id="PS51077">
    <property type="entry name" value="HTH_ICLR"/>
    <property type="match status" value="1"/>
</dbReference>
<dbReference type="Gene3D" id="3.30.450.40">
    <property type="match status" value="1"/>
</dbReference>
<dbReference type="PROSITE" id="PS51078">
    <property type="entry name" value="ICLR_ED"/>
    <property type="match status" value="1"/>
</dbReference>
<dbReference type="InterPro" id="IPR005471">
    <property type="entry name" value="Tscrpt_reg_IclR_N"/>
</dbReference>
<feature type="domain" description="IclR-ED" evidence="5">
    <location>
        <begin position="84"/>
        <end position="270"/>
    </location>
</feature>